<organism evidence="2 3">
    <name type="scientific">Leptospira weilii str. Ecochallenge</name>
    <dbReference type="NCBI Taxonomy" id="1049986"/>
    <lineage>
        <taxon>Bacteria</taxon>
        <taxon>Pseudomonadati</taxon>
        <taxon>Spirochaetota</taxon>
        <taxon>Spirochaetia</taxon>
        <taxon>Leptospirales</taxon>
        <taxon>Leptospiraceae</taxon>
        <taxon>Leptospira</taxon>
    </lineage>
</organism>
<reference evidence="2 3" key="1">
    <citation type="submission" date="2013-02" db="EMBL/GenBank/DDBJ databases">
        <authorList>
            <person name="Harkins D.M."/>
            <person name="Durkin A.S."/>
            <person name="Brinkac L.M."/>
            <person name="Haft D.H."/>
            <person name="Selengut J.D."/>
            <person name="Sanka R."/>
            <person name="DePew J."/>
            <person name="Purushe J."/>
            <person name="Haake D.A."/>
            <person name="Matsunaga J."/>
            <person name="Vinetz J.M."/>
            <person name="Sutton G.G."/>
            <person name="Nierman W.C."/>
            <person name="Fouts D.E."/>
        </authorList>
    </citation>
    <scope>NUCLEOTIDE SEQUENCE [LARGE SCALE GENOMIC DNA]</scope>
    <source>
        <strain evidence="2 3">Ecochallenge</strain>
    </source>
</reference>
<comment type="caution">
    <text evidence="2">The sequence shown here is derived from an EMBL/GenBank/DDBJ whole genome shotgun (WGS) entry which is preliminary data.</text>
</comment>
<protein>
    <submittedName>
        <fullName evidence="2">Uncharacterized protein</fullName>
    </submittedName>
</protein>
<gene>
    <name evidence="2" type="ORF">LEP1GSC043_3491</name>
</gene>
<dbReference type="AlphaFoldDB" id="N1UEG8"/>
<evidence type="ECO:0000313" key="2">
    <source>
        <dbReference type="EMBL" id="EMY14420.1"/>
    </source>
</evidence>
<proteinExistence type="predicted"/>
<dbReference type="EMBL" id="AHMI02000160">
    <property type="protein sequence ID" value="EMY14420.1"/>
    <property type="molecule type" value="Genomic_DNA"/>
</dbReference>
<accession>N1UEG8</accession>
<evidence type="ECO:0000256" key="1">
    <source>
        <dbReference type="SAM" id="MobiDB-lite"/>
    </source>
</evidence>
<evidence type="ECO:0000313" key="3">
    <source>
        <dbReference type="Proteomes" id="UP000012249"/>
    </source>
</evidence>
<name>N1UEG8_9LEPT</name>
<sequence length="66" mass="7447">MEYSLPLDSSVLSHSKKKSSLKRESGLISKVQFDFGAALIASLFPPAKPKFLELNEPIFYLFWKAV</sequence>
<dbReference type="Proteomes" id="UP000012249">
    <property type="component" value="Unassembled WGS sequence"/>
</dbReference>
<feature type="region of interest" description="Disordered" evidence="1">
    <location>
        <begin position="1"/>
        <end position="20"/>
    </location>
</feature>